<dbReference type="PANTHER" id="PTHR44154:SF1">
    <property type="entry name" value="QUINONE OXIDOREDUCTASE"/>
    <property type="match status" value="1"/>
</dbReference>
<protein>
    <submittedName>
        <fullName evidence="3">NADP-dependent oxidoreductase</fullName>
        <ecNumber evidence="3">1.-.-.-</ecNumber>
    </submittedName>
</protein>
<reference evidence="4" key="1">
    <citation type="journal article" date="2019" name="Int. J. Syst. Evol. Microbiol.">
        <title>The Global Catalogue of Microorganisms (GCM) 10K type strain sequencing project: providing services to taxonomists for standard genome sequencing and annotation.</title>
        <authorList>
            <consortium name="The Broad Institute Genomics Platform"/>
            <consortium name="The Broad Institute Genome Sequencing Center for Infectious Disease"/>
            <person name="Wu L."/>
            <person name="Ma J."/>
        </authorList>
    </citation>
    <scope>NUCLEOTIDE SEQUENCE [LARGE SCALE GENOMIC DNA]</scope>
    <source>
        <strain evidence="4">CGMCC 4.7645</strain>
    </source>
</reference>
<dbReference type="InterPro" id="IPR036291">
    <property type="entry name" value="NAD(P)-bd_dom_sf"/>
</dbReference>
<dbReference type="Gene3D" id="3.90.180.10">
    <property type="entry name" value="Medium-chain alcohol dehydrogenases, catalytic domain"/>
    <property type="match status" value="1"/>
</dbReference>
<organism evidence="3 4">
    <name type="scientific">Amycolatopsis pigmentata</name>
    <dbReference type="NCBI Taxonomy" id="450801"/>
    <lineage>
        <taxon>Bacteria</taxon>
        <taxon>Bacillati</taxon>
        <taxon>Actinomycetota</taxon>
        <taxon>Actinomycetes</taxon>
        <taxon>Pseudonocardiales</taxon>
        <taxon>Pseudonocardiaceae</taxon>
        <taxon>Amycolatopsis</taxon>
    </lineage>
</organism>
<dbReference type="GO" id="GO:0016491">
    <property type="term" value="F:oxidoreductase activity"/>
    <property type="evidence" value="ECO:0007669"/>
    <property type="project" value="UniProtKB-KW"/>
</dbReference>
<dbReference type="InterPro" id="IPR020843">
    <property type="entry name" value="ER"/>
</dbReference>
<evidence type="ECO:0000256" key="1">
    <source>
        <dbReference type="ARBA" id="ARBA00022857"/>
    </source>
</evidence>
<dbReference type="EC" id="1.-.-.-" evidence="3"/>
<keyword evidence="4" id="KW-1185">Reference proteome</keyword>
<gene>
    <name evidence="3" type="ORF">ACFSXZ_29475</name>
</gene>
<dbReference type="Pfam" id="PF13602">
    <property type="entry name" value="ADH_zinc_N_2"/>
    <property type="match status" value="1"/>
</dbReference>
<dbReference type="InterPro" id="IPR051603">
    <property type="entry name" value="Zinc-ADH_QOR/CCCR"/>
</dbReference>
<dbReference type="Gene3D" id="3.40.50.720">
    <property type="entry name" value="NAD(P)-binding Rossmann-like Domain"/>
    <property type="match status" value="1"/>
</dbReference>
<comment type="caution">
    <text evidence="3">The sequence shown here is derived from an EMBL/GenBank/DDBJ whole genome shotgun (WGS) entry which is preliminary data.</text>
</comment>
<dbReference type="Proteomes" id="UP001597417">
    <property type="component" value="Unassembled WGS sequence"/>
</dbReference>
<dbReference type="SUPFAM" id="SSF51735">
    <property type="entry name" value="NAD(P)-binding Rossmann-fold domains"/>
    <property type="match status" value="1"/>
</dbReference>
<dbReference type="EMBL" id="JBHUKR010000019">
    <property type="protein sequence ID" value="MFD2420466.1"/>
    <property type="molecule type" value="Genomic_DNA"/>
</dbReference>
<dbReference type="Pfam" id="PF08240">
    <property type="entry name" value="ADH_N"/>
    <property type="match status" value="1"/>
</dbReference>
<name>A0ABW5G018_9PSEU</name>
<dbReference type="RefSeq" id="WP_378268540.1">
    <property type="nucleotide sequence ID" value="NZ_JBHUKR010000019.1"/>
</dbReference>
<evidence type="ECO:0000313" key="3">
    <source>
        <dbReference type="EMBL" id="MFD2420466.1"/>
    </source>
</evidence>
<keyword evidence="1" id="KW-0521">NADP</keyword>
<dbReference type="SMART" id="SM00829">
    <property type="entry name" value="PKS_ER"/>
    <property type="match status" value="1"/>
</dbReference>
<dbReference type="SUPFAM" id="SSF50129">
    <property type="entry name" value="GroES-like"/>
    <property type="match status" value="1"/>
</dbReference>
<evidence type="ECO:0000259" key="2">
    <source>
        <dbReference type="SMART" id="SM00829"/>
    </source>
</evidence>
<dbReference type="InterPro" id="IPR013154">
    <property type="entry name" value="ADH-like_N"/>
</dbReference>
<evidence type="ECO:0000313" key="4">
    <source>
        <dbReference type="Proteomes" id="UP001597417"/>
    </source>
</evidence>
<dbReference type="CDD" id="cd05289">
    <property type="entry name" value="MDR_like_2"/>
    <property type="match status" value="1"/>
</dbReference>
<feature type="domain" description="Enoyl reductase (ER)" evidence="2">
    <location>
        <begin position="2"/>
        <end position="313"/>
    </location>
</feature>
<proteinExistence type="predicted"/>
<keyword evidence="3" id="KW-0560">Oxidoreductase</keyword>
<dbReference type="PANTHER" id="PTHR44154">
    <property type="entry name" value="QUINONE OXIDOREDUCTASE"/>
    <property type="match status" value="1"/>
</dbReference>
<accession>A0ABW5G018</accession>
<dbReference type="InterPro" id="IPR011032">
    <property type="entry name" value="GroES-like_sf"/>
</dbReference>
<sequence length="315" mass="31224">MRALHVPAPGDQPTLGDLPVPEAGEGTVLIRVKAAGLNPLDNILAAGAMSGTIPHEYPLVVGRDASGIVEAVGAGVDHVRVGDQVYGHVLLAPPIQAGTVAEYAVLPAASVEVLPEGLDFVTAAALPLASAAASAAVDALSDTVGAGSVVLVNGASGGVGSYVVQLLAAQRVEVVATGTAADAERLRELGAAKTVDFTAGPVADQILAHYTDGVDALVNLAGNTAEQIPLGAVKKGGVVSFTTMGPDEETLAGAGLVGRKVMARATREVTAPIAAKVADGSMRVSVAEVLDLDHAAEGLATLATGGARGKIVIAL</sequence>